<sequence>MTTTTYETRTLIGSTTYHLRASADPELFLEVAGTDTSGALVAEGNLRLPAGAGSGVGKLLSQVLDALGKLGAPPPGSGRPRPANANQPWSGRLDEDLRATWLAAPPGTSSTDLIRAIAKQLERSATSIRSRLARVGCDPDVAGRPLAPEAARLLGVQGRYQGEVGGKPDSVQVGEG</sequence>
<protein>
    <submittedName>
        <fullName evidence="3">Uncharacterized protein</fullName>
    </submittedName>
</protein>
<gene>
    <name evidence="3" type="ORF">J7S33_10290</name>
    <name evidence="2" type="ORF">JOE68_001996</name>
</gene>
<name>A0A8T8I2C8_9PSEU</name>
<accession>A0A8T8I2C8</accession>
<dbReference type="EMBL" id="JAFBCL010000001">
    <property type="protein sequence ID" value="MBM7811131.1"/>
    <property type="molecule type" value="Genomic_DNA"/>
</dbReference>
<organism evidence="3 4">
    <name type="scientific">Saccharothrix algeriensis</name>
    <dbReference type="NCBI Taxonomy" id="173560"/>
    <lineage>
        <taxon>Bacteria</taxon>
        <taxon>Bacillati</taxon>
        <taxon>Actinomycetota</taxon>
        <taxon>Actinomycetes</taxon>
        <taxon>Pseudonocardiales</taxon>
        <taxon>Pseudonocardiaceae</taxon>
        <taxon>Saccharothrix</taxon>
    </lineage>
</organism>
<evidence type="ECO:0000313" key="4">
    <source>
        <dbReference type="Proteomes" id="UP000671828"/>
    </source>
</evidence>
<proteinExistence type="predicted"/>
<reference evidence="2 5" key="1">
    <citation type="submission" date="2021-01" db="EMBL/GenBank/DDBJ databases">
        <title>Sequencing the genomes of 1000 actinobacteria strains.</title>
        <authorList>
            <person name="Klenk H.-P."/>
        </authorList>
    </citation>
    <scope>NUCLEOTIDE SEQUENCE [LARGE SCALE GENOMIC DNA]</scope>
    <source>
        <strain evidence="2 5">DSM 44581</strain>
    </source>
</reference>
<dbReference type="EMBL" id="CP072788">
    <property type="protein sequence ID" value="QTR05063.1"/>
    <property type="molecule type" value="Genomic_DNA"/>
</dbReference>
<dbReference type="AlphaFoldDB" id="A0A8T8I2C8"/>
<evidence type="ECO:0000313" key="2">
    <source>
        <dbReference type="EMBL" id="MBM7811131.1"/>
    </source>
</evidence>
<dbReference type="Proteomes" id="UP000671828">
    <property type="component" value="Chromosome"/>
</dbReference>
<evidence type="ECO:0000256" key="1">
    <source>
        <dbReference type="SAM" id="MobiDB-lite"/>
    </source>
</evidence>
<dbReference type="RefSeq" id="WP_204842005.1">
    <property type="nucleotide sequence ID" value="NZ_JAFBCL010000001.1"/>
</dbReference>
<keyword evidence="5" id="KW-1185">Reference proteome</keyword>
<dbReference type="Proteomes" id="UP001195724">
    <property type="component" value="Unassembled WGS sequence"/>
</dbReference>
<evidence type="ECO:0000313" key="3">
    <source>
        <dbReference type="EMBL" id="QTR05063.1"/>
    </source>
</evidence>
<reference evidence="3" key="2">
    <citation type="submission" date="2021-04" db="EMBL/GenBank/DDBJ databases">
        <title>Saccharothrix algeriensis WGS.</title>
        <authorList>
            <person name="Stuskova K."/>
            <person name="Hakalova E."/>
            <person name="Tebbal A.B."/>
            <person name="Eichmeier A."/>
        </authorList>
    </citation>
    <scope>NUCLEOTIDE SEQUENCE</scope>
    <source>
        <strain evidence="3">NRRL B-24137</strain>
    </source>
</reference>
<evidence type="ECO:0000313" key="5">
    <source>
        <dbReference type="Proteomes" id="UP001195724"/>
    </source>
</evidence>
<feature type="region of interest" description="Disordered" evidence="1">
    <location>
        <begin position="70"/>
        <end position="91"/>
    </location>
</feature>